<dbReference type="EMBL" id="CAMXCT010002254">
    <property type="protein sequence ID" value="CAI3996852.1"/>
    <property type="molecule type" value="Genomic_DNA"/>
</dbReference>
<dbReference type="Proteomes" id="UP001152797">
    <property type="component" value="Unassembled WGS sequence"/>
</dbReference>
<dbReference type="EMBL" id="CAMXCT030002254">
    <property type="protein sequence ID" value="CAL4784164.1"/>
    <property type="molecule type" value="Genomic_DNA"/>
</dbReference>
<accession>A0A9P1CTJ0</accession>
<feature type="compositionally biased region" description="Polar residues" evidence="1">
    <location>
        <begin position="622"/>
        <end position="652"/>
    </location>
</feature>
<evidence type="ECO:0000313" key="4">
    <source>
        <dbReference type="EMBL" id="CAL4784164.1"/>
    </source>
</evidence>
<feature type="region of interest" description="Disordered" evidence="1">
    <location>
        <begin position="296"/>
        <end position="319"/>
    </location>
</feature>
<feature type="compositionally biased region" description="Basic and acidic residues" evidence="1">
    <location>
        <begin position="947"/>
        <end position="956"/>
    </location>
</feature>
<keyword evidence="5" id="KW-1185">Reference proteome</keyword>
<organism evidence="2">
    <name type="scientific">Cladocopium goreaui</name>
    <dbReference type="NCBI Taxonomy" id="2562237"/>
    <lineage>
        <taxon>Eukaryota</taxon>
        <taxon>Sar</taxon>
        <taxon>Alveolata</taxon>
        <taxon>Dinophyceae</taxon>
        <taxon>Suessiales</taxon>
        <taxon>Symbiodiniaceae</taxon>
        <taxon>Cladocopium</taxon>
    </lineage>
</organism>
<reference evidence="2" key="1">
    <citation type="submission" date="2022-10" db="EMBL/GenBank/DDBJ databases">
        <authorList>
            <person name="Chen Y."/>
            <person name="Dougan E. K."/>
            <person name="Chan C."/>
            <person name="Rhodes N."/>
            <person name="Thang M."/>
        </authorList>
    </citation>
    <scope>NUCLEOTIDE SEQUENCE</scope>
</reference>
<feature type="compositionally biased region" description="Low complexity" evidence="1">
    <location>
        <begin position="670"/>
        <end position="769"/>
    </location>
</feature>
<feature type="region of interest" description="Disordered" evidence="1">
    <location>
        <begin position="357"/>
        <end position="393"/>
    </location>
</feature>
<evidence type="ECO:0000256" key="1">
    <source>
        <dbReference type="SAM" id="MobiDB-lite"/>
    </source>
</evidence>
<feature type="region of interest" description="Disordered" evidence="1">
    <location>
        <begin position="929"/>
        <end position="1018"/>
    </location>
</feature>
<feature type="compositionally biased region" description="Acidic residues" evidence="1">
    <location>
        <begin position="957"/>
        <end position="966"/>
    </location>
</feature>
<feature type="compositionally biased region" description="Basic residues" evidence="1">
    <location>
        <begin position="970"/>
        <end position="987"/>
    </location>
</feature>
<feature type="compositionally biased region" description="Basic and acidic residues" evidence="1">
    <location>
        <begin position="611"/>
        <end position="620"/>
    </location>
</feature>
<protein>
    <submittedName>
        <fullName evidence="4">Circumsporozoite protein (CS) [Cleaved into: Circumsporozoite protein C-terminus]</fullName>
    </submittedName>
</protein>
<evidence type="ECO:0000313" key="2">
    <source>
        <dbReference type="EMBL" id="CAI3996852.1"/>
    </source>
</evidence>
<feature type="region of interest" description="Disordered" evidence="1">
    <location>
        <begin position="410"/>
        <end position="429"/>
    </location>
</feature>
<feature type="region of interest" description="Disordered" evidence="1">
    <location>
        <begin position="472"/>
        <end position="787"/>
    </location>
</feature>
<feature type="compositionally biased region" description="Low complexity" evidence="1">
    <location>
        <begin position="372"/>
        <end position="393"/>
    </location>
</feature>
<proteinExistence type="predicted"/>
<gene>
    <name evidence="2" type="ORF">C1SCF055_LOCUS23290</name>
</gene>
<dbReference type="EMBL" id="CAMXCT020002254">
    <property type="protein sequence ID" value="CAL1150227.1"/>
    <property type="molecule type" value="Genomic_DNA"/>
</dbReference>
<comment type="caution">
    <text evidence="2">The sequence shown here is derived from an EMBL/GenBank/DDBJ whole genome shotgun (WGS) entry which is preliminary data.</text>
</comment>
<reference evidence="3" key="2">
    <citation type="submission" date="2024-04" db="EMBL/GenBank/DDBJ databases">
        <authorList>
            <person name="Chen Y."/>
            <person name="Shah S."/>
            <person name="Dougan E. K."/>
            <person name="Thang M."/>
            <person name="Chan C."/>
        </authorList>
    </citation>
    <scope>NUCLEOTIDE SEQUENCE [LARGE SCALE GENOMIC DNA]</scope>
</reference>
<evidence type="ECO:0000313" key="3">
    <source>
        <dbReference type="EMBL" id="CAL1150227.1"/>
    </source>
</evidence>
<evidence type="ECO:0000313" key="5">
    <source>
        <dbReference type="Proteomes" id="UP001152797"/>
    </source>
</evidence>
<sequence length="1018" mass="111389">MAGSQGRKKSWAKSPLALSVMASNLLVSWGVPLLLLHACDYIAQNAPDDDHRRDLDAIDAFGGEQEISTAFGKRGMKTDFFDLKTQGEEGDILSMPGFLVILLKVLQLRIGGLLIGGPPCGSFVWVNRSTSRRSKTRPLGDSSREYVRCANSITTRFVLLSMVALARGCEILWEQPGSSLMLDFPYVKFLALAIMPIAWGKVRFPMGAFGHPNTKPTILFGSAPYIESFKRKMNARDKRRVQKNKALDKYKMVKKTINKKTGKVQVSGASGMRRSAAYPAGFANHVANQHQRLLAKKLPVTKTHKREVASPPSKAPYNWRHGQLKEIRDFLRHQVELKTYSPVLTLNDRVAADDALKSSKRAKLSGSKGLESPTSTTAGSPGASSSGSTVPGTDAAAKENALLGYQQAQHEQALANMARPSPPAVPPKRTLARVNSVPIFSPVTPVDRIRRTSTPTEHGVPAVAPAAIPEQQKQVPVQPEMTPEEAKQERKRLKKIERKAAKFQRREAKRARKETATTTAPNAASHEPQAEGCPEPAPHQLQVAVAQPKPAPSQPMTVKQEPGTVGPRAIPTIKVAAKKSSAKPSQRPGAAAPSDTAEPNQAVKAAQTPVRTDEAEHAAREQATQDNFVRANTASQVGTPQTANRDTRSPSLETLLDRTMYAEKYGEAETVTPTPQPGTETTPSAPATQAAAETQPAPQTQAASQTQSAPEAPSASQTQSSPEAPSASQTQSAPEAPSASQTQSAPEAPSAQVAGTAAPEAQQQEQLAQIPGPRRRREMTTEQKALHARYMRFSRSFQRRDCPKEMKTAFQNAAYCSAKLSLLKEAWEECAGEWRQSSLYRKITNKSSVSSHGARVWLTRDQICVKYNNNQEVANAICRAKEDDEILCETQIKDHPDAPGVQALRQYLVWDSEGISECRDTVIEDLFTAQEGSDSDGEKKLKKKKREPSSSKGSDHEESDSDDESSGQDKKKKNKNKKNKRAGKKGGGKKETKEKKEKRLRKEQEKLDKEKKNRNRRT</sequence>
<name>A0A9P1CTJ0_9DINO</name>
<dbReference type="AlphaFoldDB" id="A0A9P1CTJ0"/>
<feature type="compositionally biased region" description="Basic and acidic residues" evidence="1">
    <location>
        <begin position="988"/>
        <end position="1011"/>
    </location>
</feature>